<feature type="compositionally biased region" description="Acidic residues" evidence="1">
    <location>
        <begin position="282"/>
        <end position="291"/>
    </location>
</feature>
<evidence type="ECO:0000313" key="3">
    <source>
        <dbReference type="Proteomes" id="UP001175226"/>
    </source>
</evidence>
<dbReference type="AlphaFoldDB" id="A0AA39J8L7"/>
<feature type="region of interest" description="Disordered" evidence="1">
    <location>
        <begin position="1"/>
        <end position="196"/>
    </location>
</feature>
<feature type="region of interest" description="Disordered" evidence="1">
    <location>
        <begin position="260"/>
        <end position="315"/>
    </location>
</feature>
<dbReference type="Proteomes" id="UP001175226">
    <property type="component" value="Unassembled WGS sequence"/>
</dbReference>
<gene>
    <name evidence="2" type="ORF">EV421DRAFT_1906897</name>
</gene>
<dbReference type="PANTHER" id="PTHR15410">
    <property type="entry name" value="HIRA-INTERACTING PROTEIN 3"/>
    <property type="match status" value="1"/>
</dbReference>
<feature type="compositionally biased region" description="Basic and acidic residues" evidence="1">
    <location>
        <begin position="177"/>
        <end position="195"/>
    </location>
</feature>
<proteinExistence type="predicted"/>
<evidence type="ECO:0000313" key="2">
    <source>
        <dbReference type="EMBL" id="KAK0438053.1"/>
    </source>
</evidence>
<sequence>MSSDSEQASGASSYASDSDVEVRLVGNTSASKKRKSMDSSEKKALSVAKAKKFKSASVVASSDIEDDVPYDPVNPFVFGQGTCIPHQKPLDSASAKSKSLFSEDENSQWKKKSTAPLKPKASSHGKQRSKPKPKPAEDAGQGSGDSNAENEPPIAQKKTATKDKKESKSKRPSTTKKTTDKKPSDKDDATIKRDQSLVLACGVRKPWAKLFEGVDRPSQQIKIIKDVLAELGMKGRMSVEQAKAIREKREMEQELADVQSFEKSFVSRSSRSRATAKKAAESDQDDSDEEMTEKPVKRKMSARQSIMAFLGDDSD</sequence>
<reference evidence="2" key="1">
    <citation type="submission" date="2023-06" db="EMBL/GenBank/DDBJ databases">
        <authorList>
            <consortium name="Lawrence Berkeley National Laboratory"/>
            <person name="Ahrendt S."/>
            <person name="Sahu N."/>
            <person name="Indic B."/>
            <person name="Wong-Bajracharya J."/>
            <person name="Merenyi Z."/>
            <person name="Ke H.-M."/>
            <person name="Monk M."/>
            <person name="Kocsube S."/>
            <person name="Drula E."/>
            <person name="Lipzen A."/>
            <person name="Balint B."/>
            <person name="Henrissat B."/>
            <person name="Andreopoulos B."/>
            <person name="Martin F.M."/>
            <person name="Harder C.B."/>
            <person name="Rigling D."/>
            <person name="Ford K.L."/>
            <person name="Foster G.D."/>
            <person name="Pangilinan J."/>
            <person name="Papanicolaou A."/>
            <person name="Barry K."/>
            <person name="LaButti K."/>
            <person name="Viragh M."/>
            <person name="Koriabine M."/>
            <person name="Yan M."/>
            <person name="Riley R."/>
            <person name="Champramary S."/>
            <person name="Plett K.L."/>
            <person name="Tsai I.J."/>
            <person name="Slot J."/>
            <person name="Sipos G."/>
            <person name="Plett J."/>
            <person name="Nagy L.G."/>
            <person name="Grigoriev I.V."/>
        </authorList>
    </citation>
    <scope>NUCLEOTIDE SEQUENCE</scope>
    <source>
        <strain evidence="2">FPL87.14</strain>
    </source>
</reference>
<accession>A0AA39J8L7</accession>
<organism evidence="2 3">
    <name type="scientific">Armillaria borealis</name>
    <dbReference type="NCBI Taxonomy" id="47425"/>
    <lineage>
        <taxon>Eukaryota</taxon>
        <taxon>Fungi</taxon>
        <taxon>Dikarya</taxon>
        <taxon>Basidiomycota</taxon>
        <taxon>Agaricomycotina</taxon>
        <taxon>Agaricomycetes</taxon>
        <taxon>Agaricomycetidae</taxon>
        <taxon>Agaricales</taxon>
        <taxon>Marasmiineae</taxon>
        <taxon>Physalacriaceae</taxon>
        <taxon>Armillaria</taxon>
    </lineage>
</organism>
<name>A0AA39J8L7_9AGAR</name>
<comment type="caution">
    <text evidence="2">The sequence shown here is derived from an EMBL/GenBank/DDBJ whole genome shotgun (WGS) entry which is preliminary data.</text>
</comment>
<keyword evidence="3" id="KW-1185">Reference proteome</keyword>
<dbReference type="InterPro" id="IPR037647">
    <property type="entry name" value="HIRIP3"/>
</dbReference>
<protein>
    <submittedName>
        <fullName evidence="2">Uncharacterized protein</fullName>
    </submittedName>
</protein>
<dbReference type="GO" id="GO:0005634">
    <property type="term" value="C:nucleus"/>
    <property type="evidence" value="ECO:0007669"/>
    <property type="project" value="TreeGrafter"/>
</dbReference>
<dbReference type="EMBL" id="JAUEPT010000045">
    <property type="protein sequence ID" value="KAK0438053.1"/>
    <property type="molecule type" value="Genomic_DNA"/>
</dbReference>
<evidence type="ECO:0000256" key="1">
    <source>
        <dbReference type="SAM" id="MobiDB-lite"/>
    </source>
</evidence>
<dbReference type="PANTHER" id="PTHR15410:SF2">
    <property type="entry name" value="HIRA-INTERACTING PROTEIN 3"/>
    <property type="match status" value="1"/>
</dbReference>
<feature type="compositionally biased region" description="Low complexity" evidence="1">
    <location>
        <begin position="1"/>
        <end position="17"/>
    </location>
</feature>
<feature type="compositionally biased region" description="Basic residues" evidence="1">
    <location>
        <begin position="121"/>
        <end position="133"/>
    </location>
</feature>